<evidence type="ECO:0000313" key="17">
    <source>
        <dbReference type="Proteomes" id="UP001333818"/>
    </source>
</evidence>
<feature type="coiled-coil region" evidence="10">
    <location>
        <begin position="1395"/>
        <end position="1428"/>
    </location>
</feature>
<dbReference type="SUPFAM" id="SSF55781">
    <property type="entry name" value="GAF domain-like"/>
    <property type="match status" value="3"/>
</dbReference>
<accession>A0AAW9Q064</accession>
<sequence>MQILFIQASGTSSTTFEEYVATVDLPYRYAIAPSVSEAKTLIATHKFDIAILEVSTGVSPTLEIFSELQARQIPIIIQADLGAEEVVIDWMQRGAQDYILKTPNYLKLLPVMLRKVFEHRSLSKALQQRDDQLQTIVENTVNGLLVVDFDGEILFANPSTEKMLGRHKKSLIGRQLGIPSIGKGGFQEIELLQANGKFLTAEMHSTLTIWDNRPAHLISLVNVTSRRQIEESLRDSEKQLSLALSAAKAGTWKLHTHNRSITWSNENYQLLGYEPSTISPDYDAWLNAIYPEDRSRVDRLIWQAIASGSNLDLEYRVLLPNDKIRWLHVFGQAILDHLDNPIGMTGIQLDISDRKQQEQLLSGQRQVLELLAQDVKLSEVLDLIVRVIESQAEGMLGSILLLDRQQLWRGAAPSLPEAYNNAINGVQIGERVGSCGTAVYRKEPVIVTDIASDPLWSDYCDLALQHNLRACWSTPIIARSGEVLGTFAMYYQEPKTPTEKDLGLVNVAVSLASLAIERRRSEEALYELNQKLENRVEKRTLALNASEARWQLALKGANDGIWDWDVQANTIFFSERWKQMRGYTSEEIVNSLEDWFRNIHPDDYDRVMVAVANHFAGNTEFFEVEYRVQQKDGSFMWFLDRGKALRDGNGNVIRMSGSESDITRRKSVEEALLTSELELRTLFSAMSDLVLVKDREGKYLKVANTQASGLITSGEDIIGKTEYDLLPLDKAKEFVGYIQQTLAMNTAINVEYNLDMKGHEAWFAATISPLSQNSVIWVSREITDRKQAEKDLRESEERYRSIMECAGDAIILADAQGNILETNAKAEEMLGYSRDEFTHLHIVQIHPRDRSEQYFAAFSDVIKTGSGKFLDAFAVRKDGRTVPIDIISTVVELNGQIINLGIFRDISERKRTEMALRESEARNRAILEAVPDLLLRLRRDGFCLDFIQPRGSHAEDFLIINRHLSEVLPPDLLQRQLEAIEQAISTGELQVYEHQFLKHNRLVDEEVRIVAIDVDEVVAIVRDISDRKQIEETLKQQLEKEKLFASILQRIRDSLDLVSILETAVDDVRQLIQSDRVLVYQIFDDCTGRVVTESVVEPWGRVLGVTFPPEAFPLSCYARYAVGNVYTIADRDRDPVLECMVQFMADFQIRAKLVVPIVQEGGKLWGLLIAHQCSAPRDWQAWEVSLLEQLTSQLAIAIQQVNLYQQLQAELIVRKRAESAISRQLQNQQTLAGITQQIRQSLNVQVILATVTEQVKQLLKVDRAIVYQLFPDNTSRIVEEAVNFEYPSVKNFYWDTNNLLEEDLESHLSGKPIIAHDLQTFDLSESLRDFLIQAEVKSQIVAPILLRLSPSATEPEQEAIVGSKLWGLLIVHNCAKKRLWKYSEARLLQQIANQLAIAIQQADLYQQLQEELEERRQAEVKLMESNEQLAISNADLARATRLKDEFLANMSHELRTPLNAILGMSEGLQDNVFGELNPREKKAIATIEHSGRHLLELINDILDLAKIESGKLELQIAPVSVKSLCDSSLSFVKQLALKKNIQLVMTIAPNLHAIAVDELRIRQALINLLINAVKFTPEGGRITLEVNLNGIESKIQFHIIDTGIGIAPENIPKLFQSFVQVDSGLNRQFGGTGLGLALVKRIVELHGGEILLESTLGIGSQFSILLPYKITAEIEAVQQTPTDESEPIIEREVNTTKTPLILLAEDNQANIETFSNYLSIFGYQIVVANNGLEAVDIARKSKPDIILMDIQMPEMNGLEAIAEIRKISECLDVPIIALTALAMVGDREKCLEAGANDYLSKPVKLKQLLVSVQKLLAAKSDSSG</sequence>
<dbReference type="SMART" id="SM00387">
    <property type="entry name" value="HATPase_c"/>
    <property type="match status" value="1"/>
</dbReference>
<dbReference type="PROSITE" id="PS50046">
    <property type="entry name" value="PHYTOCHROME_2"/>
    <property type="match status" value="2"/>
</dbReference>
<keyword evidence="4 9" id="KW-0597">Phosphoprotein</keyword>
<dbReference type="InterPro" id="IPR013656">
    <property type="entry name" value="PAS_4"/>
</dbReference>
<reference evidence="16" key="1">
    <citation type="submission" date="2024-01" db="EMBL/GenBank/DDBJ databases">
        <title>Bank of Algae and Cyanobacteria of the Azores (BACA) strain genomes.</title>
        <authorList>
            <person name="Luz R."/>
            <person name="Cordeiro R."/>
            <person name="Fonseca A."/>
            <person name="Goncalves V."/>
        </authorList>
    </citation>
    <scope>NUCLEOTIDE SEQUENCE</scope>
    <source>
        <strain evidence="16">BACA0141</strain>
    </source>
</reference>
<feature type="domain" description="PAS" evidence="14">
    <location>
        <begin position="236"/>
        <end position="308"/>
    </location>
</feature>
<evidence type="ECO:0000256" key="9">
    <source>
        <dbReference type="PROSITE-ProRule" id="PRU00169"/>
    </source>
</evidence>
<dbReference type="Pfam" id="PF00512">
    <property type="entry name" value="HisKA"/>
    <property type="match status" value="1"/>
</dbReference>
<dbReference type="EC" id="2.7.13.3" evidence="3"/>
<keyword evidence="17" id="KW-1185">Reference proteome</keyword>
<dbReference type="InterPro" id="IPR001789">
    <property type="entry name" value="Sig_transdc_resp-reg_receiver"/>
</dbReference>
<evidence type="ECO:0000256" key="5">
    <source>
        <dbReference type="ARBA" id="ARBA00022679"/>
    </source>
</evidence>
<dbReference type="InterPro" id="IPR005467">
    <property type="entry name" value="His_kinase_dom"/>
</dbReference>
<evidence type="ECO:0000256" key="4">
    <source>
        <dbReference type="ARBA" id="ARBA00022553"/>
    </source>
</evidence>
<dbReference type="Proteomes" id="UP001333818">
    <property type="component" value="Unassembled WGS sequence"/>
</dbReference>
<dbReference type="NCBIfam" id="TIGR00229">
    <property type="entry name" value="sensory_box"/>
    <property type="match status" value="6"/>
</dbReference>
<dbReference type="SUPFAM" id="SSF52172">
    <property type="entry name" value="CheY-like"/>
    <property type="match status" value="2"/>
</dbReference>
<dbReference type="EMBL" id="JAZBJZ010000036">
    <property type="protein sequence ID" value="MEE3717239.1"/>
    <property type="molecule type" value="Genomic_DNA"/>
</dbReference>
<evidence type="ECO:0000256" key="6">
    <source>
        <dbReference type="ARBA" id="ARBA00022777"/>
    </source>
</evidence>
<comment type="similarity">
    <text evidence="2">In the N-terminal section; belongs to the phytochrome family.</text>
</comment>
<feature type="domain" description="PAS" evidence="14">
    <location>
        <begin position="546"/>
        <end position="618"/>
    </location>
</feature>
<evidence type="ECO:0000256" key="10">
    <source>
        <dbReference type="SAM" id="Coils"/>
    </source>
</evidence>
<evidence type="ECO:0000313" key="16">
    <source>
        <dbReference type="EMBL" id="MEE3717239.1"/>
    </source>
</evidence>
<dbReference type="PROSITE" id="PS50112">
    <property type="entry name" value="PAS"/>
    <property type="match status" value="4"/>
</dbReference>
<dbReference type="Pfam" id="PF08448">
    <property type="entry name" value="PAS_4"/>
    <property type="match status" value="1"/>
</dbReference>
<dbReference type="PRINTS" id="PR00344">
    <property type="entry name" value="BCTRLSENSOR"/>
</dbReference>
<protein>
    <recommendedName>
        <fullName evidence="8">Circadian input-output histidine kinase CikA</fullName>
        <ecNumber evidence="3">2.7.13.3</ecNumber>
    </recommendedName>
</protein>
<dbReference type="GO" id="GO:0006355">
    <property type="term" value="P:regulation of DNA-templated transcription"/>
    <property type="evidence" value="ECO:0007669"/>
    <property type="project" value="InterPro"/>
</dbReference>
<feature type="domain" description="PAS" evidence="14">
    <location>
        <begin position="795"/>
        <end position="865"/>
    </location>
</feature>
<dbReference type="PANTHER" id="PTHR43047:SF63">
    <property type="entry name" value="HISTIDINE KINASE"/>
    <property type="match status" value="1"/>
</dbReference>
<dbReference type="InterPro" id="IPR011006">
    <property type="entry name" value="CheY-like_superfamily"/>
</dbReference>
<feature type="domain" description="Histidine kinase" evidence="12">
    <location>
        <begin position="1449"/>
        <end position="1670"/>
    </location>
</feature>
<dbReference type="FunFam" id="3.30.565.10:FF:000010">
    <property type="entry name" value="Sensor histidine kinase RcsC"/>
    <property type="match status" value="1"/>
</dbReference>
<feature type="domain" description="Response regulatory" evidence="13">
    <location>
        <begin position="1700"/>
        <end position="1816"/>
    </location>
</feature>
<dbReference type="InterPro" id="IPR035965">
    <property type="entry name" value="PAS-like_dom_sf"/>
</dbReference>
<dbReference type="PROSITE" id="PS50110">
    <property type="entry name" value="RESPONSE_REGULATORY"/>
    <property type="match status" value="2"/>
</dbReference>
<dbReference type="GO" id="GO:0005886">
    <property type="term" value="C:plasma membrane"/>
    <property type="evidence" value="ECO:0007669"/>
    <property type="project" value="TreeGrafter"/>
</dbReference>
<proteinExistence type="inferred from homology"/>
<dbReference type="InterPro" id="IPR036890">
    <property type="entry name" value="HATPase_C_sf"/>
</dbReference>
<evidence type="ECO:0000256" key="2">
    <source>
        <dbReference type="ARBA" id="ARBA00006402"/>
    </source>
</evidence>
<dbReference type="GO" id="GO:0000155">
    <property type="term" value="F:phosphorelay sensor kinase activity"/>
    <property type="evidence" value="ECO:0007669"/>
    <property type="project" value="InterPro"/>
</dbReference>
<dbReference type="InterPro" id="IPR003594">
    <property type="entry name" value="HATPase_dom"/>
</dbReference>
<dbReference type="Pfam" id="PF00072">
    <property type="entry name" value="Response_reg"/>
    <property type="match status" value="1"/>
</dbReference>
<feature type="domain" description="PAC" evidence="15">
    <location>
        <begin position="868"/>
        <end position="918"/>
    </location>
</feature>
<feature type="domain" description="PAC" evidence="15">
    <location>
        <begin position="622"/>
        <end position="674"/>
    </location>
</feature>
<dbReference type="InterPro" id="IPR013655">
    <property type="entry name" value="PAS_fold_3"/>
</dbReference>
<dbReference type="InterPro" id="IPR036097">
    <property type="entry name" value="HisK_dim/P_sf"/>
</dbReference>
<gene>
    <name evidence="16" type="ORF">V2H45_10815</name>
</gene>
<evidence type="ECO:0000259" key="11">
    <source>
        <dbReference type="PROSITE" id="PS50046"/>
    </source>
</evidence>
<keyword evidence="5" id="KW-0808">Transferase</keyword>
<dbReference type="Pfam" id="PF13185">
    <property type="entry name" value="GAF_2"/>
    <property type="match status" value="1"/>
</dbReference>
<keyword evidence="6" id="KW-0418">Kinase</keyword>
<dbReference type="Pfam" id="PF08447">
    <property type="entry name" value="PAS_3"/>
    <property type="match status" value="2"/>
</dbReference>
<dbReference type="SMART" id="SM00388">
    <property type="entry name" value="HisKA"/>
    <property type="match status" value="1"/>
</dbReference>
<dbReference type="RefSeq" id="WP_330483667.1">
    <property type="nucleotide sequence ID" value="NZ_JAZBJZ010000036.1"/>
</dbReference>
<evidence type="ECO:0000256" key="8">
    <source>
        <dbReference type="ARBA" id="ARBA00074306"/>
    </source>
</evidence>
<dbReference type="InterPro" id="IPR000700">
    <property type="entry name" value="PAS-assoc_C"/>
</dbReference>
<dbReference type="CDD" id="cd00082">
    <property type="entry name" value="HisKA"/>
    <property type="match status" value="1"/>
</dbReference>
<dbReference type="InterPro" id="IPR004358">
    <property type="entry name" value="Sig_transdc_His_kin-like_C"/>
</dbReference>
<dbReference type="Gene3D" id="3.40.50.2300">
    <property type="match status" value="2"/>
</dbReference>
<dbReference type="SUPFAM" id="SSF47384">
    <property type="entry name" value="Homodimeric domain of signal transducing histidine kinase"/>
    <property type="match status" value="1"/>
</dbReference>
<feature type="modified residue" description="4-aspartylphosphate" evidence="9">
    <location>
        <position position="1749"/>
    </location>
</feature>
<dbReference type="CDD" id="cd00130">
    <property type="entry name" value="PAS"/>
    <property type="match status" value="4"/>
</dbReference>
<evidence type="ECO:0000259" key="13">
    <source>
        <dbReference type="PROSITE" id="PS50110"/>
    </source>
</evidence>
<dbReference type="PROSITE" id="PS50113">
    <property type="entry name" value="PAC"/>
    <property type="match status" value="3"/>
</dbReference>
<dbReference type="InterPro" id="IPR000014">
    <property type="entry name" value="PAS"/>
</dbReference>
<dbReference type="CDD" id="cd16922">
    <property type="entry name" value="HATPase_EvgS-ArcB-TorS-like"/>
    <property type="match status" value="1"/>
</dbReference>
<comment type="catalytic activity">
    <reaction evidence="1">
        <text>ATP + protein L-histidine = ADP + protein N-phospho-L-histidine.</text>
        <dbReference type="EC" id="2.7.13.3"/>
    </reaction>
</comment>
<dbReference type="PROSITE" id="PS50109">
    <property type="entry name" value="HIS_KIN"/>
    <property type="match status" value="1"/>
</dbReference>
<dbReference type="PANTHER" id="PTHR43047">
    <property type="entry name" value="TWO-COMPONENT HISTIDINE PROTEIN KINASE"/>
    <property type="match status" value="1"/>
</dbReference>
<dbReference type="Pfam" id="PF13426">
    <property type="entry name" value="PAS_9"/>
    <property type="match status" value="1"/>
</dbReference>
<dbReference type="SMART" id="SM00086">
    <property type="entry name" value="PAC"/>
    <property type="match status" value="5"/>
</dbReference>
<dbReference type="Gene3D" id="3.30.450.20">
    <property type="entry name" value="PAS domain"/>
    <property type="match status" value="6"/>
</dbReference>
<dbReference type="InterPro" id="IPR016132">
    <property type="entry name" value="Phyto_chromo_attachment"/>
</dbReference>
<dbReference type="InterPro" id="IPR029016">
    <property type="entry name" value="GAF-like_dom_sf"/>
</dbReference>
<dbReference type="SUPFAM" id="SSF55785">
    <property type="entry name" value="PYP-like sensor domain (PAS domain)"/>
    <property type="match status" value="6"/>
</dbReference>
<feature type="domain" description="Phytochrome chromophore attachment site" evidence="11">
    <location>
        <begin position="1243"/>
        <end position="1394"/>
    </location>
</feature>
<dbReference type="SMART" id="SM00091">
    <property type="entry name" value="PAS"/>
    <property type="match status" value="6"/>
</dbReference>
<feature type="coiled-coil region" evidence="10">
    <location>
        <begin position="778"/>
        <end position="805"/>
    </location>
</feature>
<comment type="caution">
    <text evidence="16">The sequence shown here is derived from an EMBL/GenBank/DDBJ whole genome shotgun (WGS) entry which is preliminary data.</text>
</comment>
<evidence type="ECO:0000256" key="7">
    <source>
        <dbReference type="ARBA" id="ARBA00023012"/>
    </source>
</evidence>
<dbReference type="Pfam" id="PF01590">
    <property type="entry name" value="GAF"/>
    <property type="match status" value="2"/>
</dbReference>
<dbReference type="FunFam" id="1.10.287.130:FF:000145">
    <property type="entry name" value="Sensory transduction histidine kinase"/>
    <property type="match status" value="1"/>
</dbReference>
<dbReference type="Gene3D" id="2.10.70.100">
    <property type="match status" value="1"/>
</dbReference>
<dbReference type="Gene3D" id="3.30.450.40">
    <property type="match status" value="3"/>
</dbReference>
<dbReference type="SMART" id="SM00065">
    <property type="entry name" value="GAF"/>
    <property type="match status" value="3"/>
</dbReference>
<comment type="caution">
    <text evidence="9">Lacks conserved residue(s) required for the propagation of feature annotation.</text>
</comment>
<evidence type="ECO:0000259" key="14">
    <source>
        <dbReference type="PROSITE" id="PS50112"/>
    </source>
</evidence>
<evidence type="ECO:0000256" key="3">
    <source>
        <dbReference type="ARBA" id="ARBA00012438"/>
    </source>
</evidence>
<name>A0AAW9Q064_9CYAN</name>
<dbReference type="Pfam" id="PF02518">
    <property type="entry name" value="HATPase_c"/>
    <property type="match status" value="1"/>
</dbReference>
<feature type="domain" description="PAC" evidence="15">
    <location>
        <begin position="311"/>
        <end position="363"/>
    </location>
</feature>
<feature type="domain" description="PAS" evidence="14">
    <location>
        <begin position="129"/>
        <end position="176"/>
    </location>
</feature>
<keyword evidence="10" id="KW-0175">Coiled coil</keyword>
<dbReference type="GO" id="GO:0009927">
    <property type="term" value="F:histidine phosphotransfer kinase activity"/>
    <property type="evidence" value="ECO:0007669"/>
    <property type="project" value="TreeGrafter"/>
</dbReference>
<dbReference type="SMART" id="SM00448">
    <property type="entry name" value="REC"/>
    <property type="match status" value="1"/>
</dbReference>
<evidence type="ECO:0000256" key="1">
    <source>
        <dbReference type="ARBA" id="ARBA00000085"/>
    </source>
</evidence>
<evidence type="ECO:0000259" key="15">
    <source>
        <dbReference type="PROSITE" id="PS50113"/>
    </source>
</evidence>
<dbReference type="InterPro" id="IPR013767">
    <property type="entry name" value="PAS_fold"/>
</dbReference>
<feature type="domain" description="Response regulatory" evidence="13">
    <location>
        <begin position="2"/>
        <end position="116"/>
    </location>
</feature>
<dbReference type="Pfam" id="PF00989">
    <property type="entry name" value="PAS"/>
    <property type="match status" value="1"/>
</dbReference>
<feature type="domain" description="Phytochrome chromophore attachment site" evidence="11">
    <location>
        <begin position="1056"/>
        <end position="1193"/>
    </location>
</feature>
<organism evidence="16 17">
    <name type="scientific">Tumidithrix elongata BACA0141</name>
    <dbReference type="NCBI Taxonomy" id="2716417"/>
    <lineage>
        <taxon>Bacteria</taxon>
        <taxon>Bacillati</taxon>
        <taxon>Cyanobacteriota</taxon>
        <taxon>Cyanophyceae</taxon>
        <taxon>Pseudanabaenales</taxon>
        <taxon>Pseudanabaenaceae</taxon>
        <taxon>Tumidithrix</taxon>
        <taxon>Tumidithrix elongata</taxon>
    </lineage>
</organism>
<dbReference type="InterPro" id="IPR001610">
    <property type="entry name" value="PAC"/>
</dbReference>
<keyword evidence="7" id="KW-0902">Two-component regulatory system</keyword>
<dbReference type="SUPFAM" id="SSF55874">
    <property type="entry name" value="ATPase domain of HSP90 chaperone/DNA topoisomerase II/histidine kinase"/>
    <property type="match status" value="1"/>
</dbReference>
<dbReference type="InterPro" id="IPR003018">
    <property type="entry name" value="GAF"/>
</dbReference>
<evidence type="ECO:0000259" key="12">
    <source>
        <dbReference type="PROSITE" id="PS50109"/>
    </source>
</evidence>
<dbReference type="Gene3D" id="3.30.565.10">
    <property type="entry name" value="Histidine kinase-like ATPase, C-terminal domain"/>
    <property type="match status" value="1"/>
</dbReference>
<dbReference type="InterPro" id="IPR003661">
    <property type="entry name" value="HisK_dim/P_dom"/>
</dbReference>
<dbReference type="Gene3D" id="1.10.287.130">
    <property type="match status" value="1"/>
</dbReference>